<dbReference type="AlphaFoldDB" id="A0A367R827"/>
<dbReference type="InterPro" id="IPR005565">
    <property type="entry name" value="Hemolysn_activator_HlyB_C"/>
</dbReference>
<evidence type="ECO:0000256" key="5">
    <source>
        <dbReference type="ARBA" id="ARBA00022692"/>
    </source>
</evidence>
<dbReference type="GO" id="GO:0046819">
    <property type="term" value="P:protein secretion by the type V secretion system"/>
    <property type="evidence" value="ECO:0007669"/>
    <property type="project" value="TreeGrafter"/>
</dbReference>
<evidence type="ECO:0000256" key="7">
    <source>
        <dbReference type="ARBA" id="ARBA00023136"/>
    </source>
</evidence>
<evidence type="ECO:0000313" key="12">
    <source>
        <dbReference type="Proteomes" id="UP000252085"/>
    </source>
</evidence>
<dbReference type="PROSITE" id="PS51779">
    <property type="entry name" value="POTRA"/>
    <property type="match status" value="1"/>
</dbReference>
<comment type="subcellular location">
    <subcellularLocation>
        <location evidence="1">Cell outer membrane</location>
    </subcellularLocation>
</comment>
<evidence type="ECO:0000256" key="6">
    <source>
        <dbReference type="ARBA" id="ARBA00022927"/>
    </source>
</evidence>
<keyword evidence="6" id="KW-0653">Protein transport</keyword>
<dbReference type="Gene3D" id="3.10.20.310">
    <property type="entry name" value="membrane protein fhac"/>
    <property type="match status" value="1"/>
</dbReference>
<feature type="region of interest" description="Disordered" evidence="9">
    <location>
        <begin position="37"/>
        <end position="75"/>
    </location>
</feature>
<accession>A0A367R827</accession>
<dbReference type="PANTHER" id="PTHR34597">
    <property type="entry name" value="SLR1661 PROTEIN"/>
    <property type="match status" value="1"/>
</dbReference>
<keyword evidence="4" id="KW-1134">Transmembrane beta strand</keyword>
<dbReference type="PANTHER" id="PTHR34597:SF1">
    <property type="entry name" value="HEME_HEMOPEXIN TRANSPORTER PROTEIN HUXB"/>
    <property type="match status" value="1"/>
</dbReference>
<keyword evidence="3" id="KW-0813">Transport</keyword>
<comment type="similarity">
    <text evidence="2">Belongs to the TPS (TC 1.B.20) family.</text>
</comment>
<dbReference type="InterPro" id="IPR013686">
    <property type="entry name" value="Polypept-transport_assoc_ShlB"/>
</dbReference>
<dbReference type="InterPro" id="IPR034746">
    <property type="entry name" value="POTRA"/>
</dbReference>
<dbReference type="GO" id="GO:0098046">
    <property type="term" value="C:type V protein secretion system complex"/>
    <property type="evidence" value="ECO:0007669"/>
    <property type="project" value="TreeGrafter"/>
</dbReference>
<feature type="domain" description="POTRA" evidence="10">
    <location>
        <begin position="81"/>
        <end position="159"/>
    </location>
</feature>
<organism evidence="11 12">
    <name type="scientific">Nostoc punctiforme NIES-2108</name>
    <dbReference type="NCBI Taxonomy" id="1356359"/>
    <lineage>
        <taxon>Bacteria</taxon>
        <taxon>Bacillati</taxon>
        <taxon>Cyanobacteriota</taxon>
        <taxon>Cyanophyceae</taxon>
        <taxon>Nostocales</taxon>
        <taxon>Nostocaceae</taxon>
        <taxon>Nostoc</taxon>
    </lineage>
</organism>
<feature type="compositionally biased region" description="Pro residues" evidence="9">
    <location>
        <begin position="40"/>
        <end position="55"/>
    </location>
</feature>
<evidence type="ECO:0000256" key="1">
    <source>
        <dbReference type="ARBA" id="ARBA00004442"/>
    </source>
</evidence>
<evidence type="ECO:0000259" key="10">
    <source>
        <dbReference type="PROSITE" id="PS51779"/>
    </source>
</evidence>
<evidence type="ECO:0000256" key="9">
    <source>
        <dbReference type="SAM" id="MobiDB-lite"/>
    </source>
</evidence>
<dbReference type="GO" id="GO:0009279">
    <property type="term" value="C:cell outer membrane"/>
    <property type="evidence" value="ECO:0007669"/>
    <property type="project" value="UniProtKB-SubCell"/>
</dbReference>
<name>A0A367R827_NOSPU</name>
<dbReference type="Proteomes" id="UP000252085">
    <property type="component" value="Unassembled WGS sequence"/>
</dbReference>
<keyword evidence="7" id="KW-0472">Membrane</keyword>
<comment type="caution">
    <text evidence="11">The sequence shown here is derived from an EMBL/GenBank/DDBJ whole genome shotgun (WGS) entry which is preliminary data.</text>
</comment>
<evidence type="ECO:0000256" key="8">
    <source>
        <dbReference type="ARBA" id="ARBA00023237"/>
    </source>
</evidence>
<sequence>MATEVLFSGVENKGTILILSVDSPSLSTTEPVVLTQIPSPVTPTVPEPPPTPTPSPNEELLQIPPADSPTPQENQEIPGTFIVKQFEFIGNTAFSDKELAQATQKLTGTPITFAELLQAEEIVREKYTDAGYINSGAVIPAGQKFIRDGGVVKIQIVEGGIEAIRVLGTRRLNPGYISSRLALATQTPLNKNRLLQALQLLKLNPLIKTVSANLTSGARPELSLLEVTVEEADSFKTKLFVDNGRAPSVGSVRRGIQINEGNFFGIGDALQATYTNTDGSNAYDVNYTVPIDPNNATIRVAYSTSNTEVTEPPFNRLDILGDSHSLELSFRQPLFQIPTEEFALGLTISQQESKTSLLGFDFPLSPGADNEGKTRIFALRFFQEWTTRNPTEVFALRSQFNIGIDAFNATINNKPPDSRFFSWRGQSQYVRLIAPETLLLLRSDLQFAGSAIVPLEQFAIGGFGSVRGYRQDLLLTDNGAFLSAEVQIPILKVPESQGVLRIAPFVDFGVGWNSSGDTRTNSNTLLATGLGLQWQMGNSLDVRLDWGIPLIDVGGRNRTLQENGLYFSVNYSPF</sequence>
<dbReference type="EMBL" id="LXQE01000164">
    <property type="protein sequence ID" value="RCJ32656.1"/>
    <property type="molecule type" value="Genomic_DNA"/>
</dbReference>
<proteinExistence type="inferred from homology"/>
<keyword evidence="5" id="KW-0812">Transmembrane</keyword>
<evidence type="ECO:0000256" key="2">
    <source>
        <dbReference type="ARBA" id="ARBA00009055"/>
    </source>
</evidence>
<dbReference type="Pfam" id="PF03865">
    <property type="entry name" value="ShlB"/>
    <property type="match status" value="1"/>
</dbReference>
<dbReference type="Gene3D" id="2.40.160.50">
    <property type="entry name" value="membrane protein fhac: a member of the omp85/tpsb transporter family"/>
    <property type="match status" value="1"/>
</dbReference>
<evidence type="ECO:0000256" key="4">
    <source>
        <dbReference type="ARBA" id="ARBA00022452"/>
    </source>
</evidence>
<dbReference type="InterPro" id="IPR051544">
    <property type="entry name" value="TPS_OM_transporter"/>
</dbReference>
<evidence type="ECO:0000256" key="3">
    <source>
        <dbReference type="ARBA" id="ARBA00022448"/>
    </source>
</evidence>
<dbReference type="GO" id="GO:0008320">
    <property type="term" value="F:protein transmembrane transporter activity"/>
    <property type="evidence" value="ECO:0007669"/>
    <property type="project" value="TreeGrafter"/>
</dbReference>
<gene>
    <name evidence="11" type="ORF">A6769_27380</name>
</gene>
<reference evidence="12" key="1">
    <citation type="submission" date="2016-04" db="EMBL/GenBank/DDBJ databases">
        <authorList>
            <person name="Tabuchi Yagui T.R."/>
        </authorList>
    </citation>
    <scope>NUCLEOTIDE SEQUENCE [LARGE SCALE GENOMIC DNA]</scope>
</reference>
<keyword evidence="8" id="KW-0998">Cell outer membrane</keyword>
<protein>
    <submittedName>
        <fullName evidence="11">Hemolysin activation/secretion protein</fullName>
    </submittedName>
</protein>
<evidence type="ECO:0000313" key="11">
    <source>
        <dbReference type="EMBL" id="RCJ32656.1"/>
    </source>
</evidence>
<dbReference type="Pfam" id="PF08479">
    <property type="entry name" value="POTRA_2"/>
    <property type="match status" value="1"/>
</dbReference>